<evidence type="ECO:0000256" key="6">
    <source>
        <dbReference type="SAM" id="Phobius"/>
    </source>
</evidence>
<accession>A0A514ZB23</accession>
<dbReference type="AlphaFoldDB" id="A0A514ZB23"/>
<keyword evidence="6" id="KW-0472">Membrane</keyword>
<dbReference type="KEGG" id="lack:FLP15_12120"/>
<evidence type="ECO:0000256" key="1">
    <source>
        <dbReference type="ARBA" id="ARBA00022512"/>
    </source>
</evidence>
<protein>
    <submittedName>
        <fullName evidence="10">LPXTG cell wall anchor domain-containing protein</fullName>
    </submittedName>
</protein>
<evidence type="ECO:0000313" key="11">
    <source>
        <dbReference type="Proteomes" id="UP000315128"/>
    </source>
</evidence>
<feature type="signal peptide" evidence="7">
    <location>
        <begin position="1"/>
        <end position="23"/>
    </location>
</feature>
<evidence type="ECO:0000256" key="5">
    <source>
        <dbReference type="SAM" id="MobiDB-lite"/>
    </source>
</evidence>
<keyword evidence="6" id="KW-0812">Transmembrane</keyword>
<keyword evidence="11" id="KW-1185">Reference proteome</keyword>
<dbReference type="OrthoDB" id="2242579at2"/>
<proteinExistence type="predicted"/>
<dbReference type="InterPro" id="IPR019931">
    <property type="entry name" value="LPXTG_anchor"/>
</dbReference>
<keyword evidence="4" id="KW-0572">Peptidoglycan-anchor</keyword>
<keyword evidence="6" id="KW-1133">Transmembrane helix</keyword>
<keyword evidence="2" id="KW-0964">Secreted</keyword>
<feature type="transmembrane region" description="Helical" evidence="6">
    <location>
        <begin position="77"/>
        <end position="94"/>
    </location>
</feature>
<keyword evidence="3 7" id="KW-0732">Signal</keyword>
<reference evidence="10 11" key="1">
    <citation type="submission" date="2019-07" db="EMBL/GenBank/DDBJ databases">
        <title>Genome sequencing of KACC 19320.</title>
        <authorList>
            <person name="Heo J."/>
            <person name="Kim S.-J."/>
            <person name="Kim J.-S."/>
            <person name="Hong S.-B."/>
            <person name="Kwon S.-W."/>
        </authorList>
    </citation>
    <scope>NUCLEOTIDE SEQUENCE [LARGE SCALE GENOMIC DNA]</scope>
    <source>
        <strain evidence="10 11">KACC 19320</strain>
    </source>
</reference>
<dbReference type="KEGG" id="lack:FLP15_09110"/>
<dbReference type="EMBL" id="CP041356">
    <property type="protein sequence ID" value="QDK71782.1"/>
    <property type="molecule type" value="Genomic_DNA"/>
</dbReference>
<evidence type="ECO:0000313" key="10">
    <source>
        <dbReference type="EMBL" id="QDK71782.1"/>
    </source>
</evidence>
<evidence type="ECO:0000256" key="4">
    <source>
        <dbReference type="ARBA" id="ARBA00023088"/>
    </source>
</evidence>
<evidence type="ECO:0000256" key="7">
    <source>
        <dbReference type="SAM" id="SignalP"/>
    </source>
</evidence>
<dbReference type="Proteomes" id="UP000315128">
    <property type="component" value="Chromosome"/>
</dbReference>
<evidence type="ECO:0000256" key="3">
    <source>
        <dbReference type="ARBA" id="ARBA00022729"/>
    </source>
</evidence>
<evidence type="ECO:0000256" key="2">
    <source>
        <dbReference type="ARBA" id="ARBA00022525"/>
    </source>
</evidence>
<keyword evidence="1" id="KW-0134">Cell wall</keyword>
<sequence>MNKKNLFALLVLLLMMPTVYAHAAETKYNTQGRVGFTGVWKTPPSSSGENVPPAESKPTLPKEQSILPKTGDATNSSVITSFAGMILLFLITVYKKYRRREAI</sequence>
<name>A0A514ZB23_9LACT</name>
<dbReference type="Pfam" id="PF00746">
    <property type="entry name" value="Gram_pos_anchor"/>
    <property type="match status" value="1"/>
</dbReference>
<feature type="chain" id="PRO_5044617079" evidence="7">
    <location>
        <begin position="24"/>
        <end position="103"/>
    </location>
</feature>
<dbReference type="RefSeq" id="WP_142766860.1">
    <property type="nucleotide sequence ID" value="NZ_CP041356.1"/>
</dbReference>
<feature type="domain" description="Gram-positive cocci surface proteins LPxTG" evidence="8">
    <location>
        <begin position="67"/>
        <end position="101"/>
    </location>
</feature>
<evidence type="ECO:0000259" key="8">
    <source>
        <dbReference type="Pfam" id="PF00746"/>
    </source>
</evidence>
<feature type="region of interest" description="Disordered" evidence="5">
    <location>
        <begin position="39"/>
        <end position="73"/>
    </location>
</feature>
<dbReference type="NCBIfam" id="TIGR01167">
    <property type="entry name" value="LPXTG_anchor"/>
    <property type="match status" value="1"/>
</dbReference>
<dbReference type="EMBL" id="CP041356">
    <property type="protein sequence ID" value="QDK71286.1"/>
    <property type="molecule type" value="Genomic_DNA"/>
</dbReference>
<evidence type="ECO:0000313" key="9">
    <source>
        <dbReference type="EMBL" id="QDK71286.1"/>
    </source>
</evidence>
<organism evidence="10 11">
    <name type="scientific">Lactococcus protaetiae</name>
    <dbReference type="NCBI Taxonomy" id="2592653"/>
    <lineage>
        <taxon>Bacteria</taxon>
        <taxon>Bacillati</taxon>
        <taxon>Bacillota</taxon>
        <taxon>Bacilli</taxon>
        <taxon>Lactobacillales</taxon>
        <taxon>Streptococcaceae</taxon>
        <taxon>Lactococcus</taxon>
    </lineage>
</organism>
<gene>
    <name evidence="9" type="ORF">FLP15_09110</name>
    <name evidence="10" type="ORF">FLP15_12120</name>
</gene>